<feature type="transmembrane region" description="Helical" evidence="1">
    <location>
        <begin position="167"/>
        <end position="189"/>
    </location>
</feature>
<evidence type="ECO:0000313" key="3">
    <source>
        <dbReference type="Proteomes" id="UP000291822"/>
    </source>
</evidence>
<evidence type="ECO:0000256" key="1">
    <source>
        <dbReference type="SAM" id="Phobius"/>
    </source>
</evidence>
<feature type="transmembrane region" description="Helical" evidence="1">
    <location>
        <begin position="92"/>
        <end position="113"/>
    </location>
</feature>
<dbReference type="AlphaFoldDB" id="A0A4R0YUF5"/>
<comment type="caution">
    <text evidence="2">The sequence shown here is derived from an EMBL/GenBank/DDBJ whole genome shotgun (WGS) entry which is preliminary data.</text>
</comment>
<dbReference type="EMBL" id="SJTG01000001">
    <property type="protein sequence ID" value="TCI13053.1"/>
    <property type="molecule type" value="Genomic_DNA"/>
</dbReference>
<proteinExistence type="predicted"/>
<evidence type="ECO:0008006" key="4">
    <source>
        <dbReference type="Google" id="ProtNLM"/>
    </source>
</evidence>
<dbReference type="RefSeq" id="WP_131150163.1">
    <property type="nucleotide sequence ID" value="NZ_SJTG01000001.1"/>
</dbReference>
<reference evidence="2 3" key="1">
    <citation type="submission" date="2019-02" db="EMBL/GenBank/DDBJ databases">
        <title>Dyella amyloliquefaciens sp. nov., isolated from forest soil.</title>
        <authorList>
            <person name="Gao Z.-H."/>
            <person name="Qiu L.-H."/>
        </authorList>
    </citation>
    <scope>NUCLEOTIDE SEQUENCE [LARGE SCALE GENOMIC DNA]</scope>
    <source>
        <strain evidence="2 3">KACC 12747</strain>
    </source>
</reference>
<feature type="transmembrane region" description="Helical" evidence="1">
    <location>
        <begin position="56"/>
        <end position="77"/>
    </location>
</feature>
<keyword evidence="1" id="KW-0812">Transmembrane</keyword>
<dbReference type="Proteomes" id="UP000291822">
    <property type="component" value="Unassembled WGS sequence"/>
</dbReference>
<name>A0A4R0YUF5_9GAMM</name>
<feature type="transmembrane region" description="Helical" evidence="1">
    <location>
        <begin position="28"/>
        <end position="49"/>
    </location>
</feature>
<sequence length="837" mass="88719">MQVILGLIVLVLIIAVAGAVFRFLFKVLAVALGIAVAIPFAPALLVGFGLERIARLIRGGATAALIASAAAMGWAALDTWQLGVASAAFDSVTLVGCGGFALMAMVTSLQMLGQGTVQKRSLPLAYFDEKAAQTHALLLSATALFVTGILVPRLVESIELGAGVTTTIRIVYLAAAVLLQIGVAAQMAGRRKASDAFFRELSESNQVNAEKIIFAVAREGSLNTPELETIFDGIAAKLVLEGVLRELDLAGGRWFFRRDWYDAAIHSMDGYLANAVRHHPVSLARMATDHLALPPAANDDFIERHLSLGQHLRFAEGVHYVSFRRMSEVRVCVSCGFSEEQHTHEEGQPDWYCSKICRKTEDICDVLQAKSRETFLSEAASQGFKIMAGATAWSGNHKMFAAGGQGHGFAAEAGNHQSDVLHGRSARIVGGDNAANGADRLVNGQLIQTKYCKTPGSSVGQGFGSDGMYRYVDKATGEPMQLEVPRDQYDRALVVMRERMKAGKVLDAKGQPIPPEKADTILRKGELTYDQAKNITKFGTLDSLKFDLVDGAVVGVVAGGISFGVCAFVHYFHTRDHGASLRAAAFQFGKTFGSTMMVYVGAQQLHRLAMVQKALTVIDFSSASPTTLRVLRDGLGVKAAAGKSGVAGINKAVRGTVVTSMVLVLVTTGPDMLKLMRGRISQAQFFKNAAVGVSGIAGGALGSVVGGAALSPLGPVGMVVGRVAGGVLGGLVASGIASIIANELVEDDRIAMLAVVREQMEYLARSFMLSAEELDNLNANLETVVTSRMLESLHAAKGNRHALANQYLKPTVVGVVKQRPPFGFGASDVALACEMAA</sequence>
<keyword evidence="1" id="KW-0472">Membrane</keyword>
<organism evidence="2 3">
    <name type="scientific">Dyella soli</name>
    <dbReference type="NCBI Taxonomy" id="522319"/>
    <lineage>
        <taxon>Bacteria</taxon>
        <taxon>Pseudomonadati</taxon>
        <taxon>Pseudomonadota</taxon>
        <taxon>Gammaproteobacteria</taxon>
        <taxon>Lysobacterales</taxon>
        <taxon>Rhodanobacteraceae</taxon>
        <taxon>Dyella</taxon>
    </lineage>
</organism>
<feature type="transmembrane region" description="Helical" evidence="1">
    <location>
        <begin position="685"/>
        <end position="711"/>
    </location>
</feature>
<accession>A0A4R0YUF5</accession>
<evidence type="ECO:0000313" key="2">
    <source>
        <dbReference type="EMBL" id="TCI13053.1"/>
    </source>
</evidence>
<feature type="transmembrane region" description="Helical" evidence="1">
    <location>
        <begin position="552"/>
        <end position="572"/>
    </location>
</feature>
<keyword evidence="1" id="KW-1133">Transmembrane helix</keyword>
<feature type="transmembrane region" description="Helical" evidence="1">
    <location>
        <begin position="723"/>
        <end position="745"/>
    </location>
</feature>
<keyword evidence="3" id="KW-1185">Reference proteome</keyword>
<gene>
    <name evidence="2" type="ORF">EZM97_07055</name>
</gene>
<protein>
    <recommendedName>
        <fullName evidence="4">Inner membrane protein yeeR</fullName>
    </recommendedName>
</protein>
<feature type="transmembrane region" description="Helical" evidence="1">
    <location>
        <begin position="134"/>
        <end position="155"/>
    </location>
</feature>